<gene>
    <name evidence="3" type="ORF">LSAT_V11C900465460</name>
</gene>
<dbReference type="Proteomes" id="UP000235145">
    <property type="component" value="Unassembled WGS sequence"/>
</dbReference>
<evidence type="ECO:0000313" key="4">
    <source>
        <dbReference type="Proteomes" id="UP000235145"/>
    </source>
</evidence>
<dbReference type="InterPro" id="IPR029472">
    <property type="entry name" value="Copia-like_N"/>
</dbReference>
<evidence type="ECO:0000313" key="3">
    <source>
        <dbReference type="EMBL" id="KAJ0187190.1"/>
    </source>
</evidence>
<keyword evidence="4" id="KW-1185">Reference proteome</keyword>
<proteinExistence type="predicted"/>
<accession>A0A9R1UGW4</accession>
<evidence type="ECO:0000259" key="2">
    <source>
        <dbReference type="Pfam" id="PF14244"/>
    </source>
</evidence>
<dbReference type="PANTHER" id="PTHR37610">
    <property type="entry name" value="CCHC-TYPE DOMAIN-CONTAINING PROTEIN"/>
    <property type="match status" value="1"/>
</dbReference>
<comment type="caution">
    <text evidence="3">The sequence shown here is derived from an EMBL/GenBank/DDBJ whole genome shotgun (WGS) entry which is preliminary data.</text>
</comment>
<organism evidence="3 4">
    <name type="scientific">Lactuca sativa</name>
    <name type="common">Garden lettuce</name>
    <dbReference type="NCBI Taxonomy" id="4236"/>
    <lineage>
        <taxon>Eukaryota</taxon>
        <taxon>Viridiplantae</taxon>
        <taxon>Streptophyta</taxon>
        <taxon>Embryophyta</taxon>
        <taxon>Tracheophyta</taxon>
        <taxon>Spermatophyta</taxon>
        <taxon>Magnoliopsida</taxon>
        <taxon>eudicotyledons</taxon>
        <taxon>Gunneridae</taxon>
        <taxon>Pentapetalae</taxon>
        <taxon>asterids</taxon>
        <taxon>campanulids</taxon>
        <taxon>Asterales</taxon>
        <taxon>Asteraceae</taxon>
        <taxon>Cichorioideae</taxon>
        <taxon>Cichorieae</taxon>
        <taxon>Lactucinae</taxon>
        <taxon>Lactuca</taxon>
    </lineage>
</organism>
<feature type="domain" description="Retrotransposon Copia-like N-terminal" evidence="2">
    <location>
        <begin position="27"/>
        <end position="72"/>
    </location>
</feature>
<name>A0A9R1UGW4_LACSA</name>
<sequence>MTGEKGDGSKKPEGRETIDTNSPYYIHASDYPKQMQVNDVLNDNNYNEWKQEMRNFLLAKNKMGLVDGSVEKREASSPMHTTWIRADAMIKGWLTTAMKKEIRTSVRYANTSSEIWQDLEERFEKEGAPRAYELK</sequence>
<dbReference type="EMBL" id="NBSK02000009">
    <property type="protein sequence ID" value="KAJ0187190.1"/>
    <property type="molecule type" value="Genomic_DNA"/>
</dbReference>
<dbReference type="PANTHER" id="PTHR37610:SF95">
    <property type="entry name" value="GAG-POLYPEPTIDE OF LTR COPIA-TYPE-RELATED"/>
    <property type="match status" value="1"/>
</dbReference>
<protein>
    <recommendedName>
        <fullName evidence="2">Retrotransposon Copia-like N-terminal domain-containing protein</fullName>
    </recommendedName>
</protein>
<feature type="compositionally biased region" description="Basic and acidic residues" evidence="1">
    <location>
        <begin position="1"/>
        <end position="18"/>
    </location>
</feature>
<dbReference type="AlphaFoldDB" id="A0A9R1UGW4"/>
<reference evidence="3 4" key="1">
    <citation type="journal article" date="2017" name="Nat. Commun.">
        <title>Genome assembly with in vitro proximity ligation data and whole-genome triplication in lettuce.</title>
        <authorList>
            <person name="Reyes-Chin-Wo S."/>
            <person name="Wang Z."/>
            <person name="Yang X."/>
            <person name="Kozik A."/>
            <person name="Arikit S."/>
            <person name="Song C."/>
            <person name="Xia L."/>
            <person name="Froenicke L."/>
            <person name="Lavelle D.O."/>
            <person name="Truco M.J."/>
            <person name="Xia R."/>
            <person name="Zhu S."/>
            <person name="Xu C."/>
            <person name="Xu H."/>
            <person name="Xu X."/>
            <person name="Cox K."/>
            <person name="Korf I."/>
            <person name="Meyers B.C."/>
            <person name="Michelmore R.W."/>
        </authorList>
    </citation>
    <scope>NUCLEOTIDE SEQUENCE [LARGE SCALE GENOMIC DNA]</scope>
    <source>
        <strain evidence="4">cv. Salinas</strain>
        <tissue evidence="3">Seedlings</tissue>
    </source>
</reference>
<dbReference type="Pfam" id="PF14244">
    <property type="entry name" value="Retrotran_gag_3"/>
    <property type="match status" value="1"/>
</dbReference>
<feature type="region of interest" description="Disordered" evidence="1">
    <location>
        <begin position="1"/>
        <end position="23"/>
    </location>
</feature>
<evidence type="ECO:0000256" key="1">
    <source>
        <dbReference type="SAM" id="MobiDB-lite"/>
    </source>
</evidence>